<reference evidence="2 3" key="1">
    <citation type="submission" date="2021-03" db="EMBL/GenBank/DDBJ databases">
        <title>Genomic Encyclopedia of Type Strains, Phase IV (KMG-IV): sequencing the most valuable type-strain genomes for metagenomic binning, comparative biology and taxonomic classification.</title>
        <authorList>
            <person name="Goeker M."/>
        </authorList>
    </citation>
    <scope>NUCLEOTIDE SEQUENCE [LARGE SCALE GENOMIC DNA]</scope>
    <source>
        <strain evidence="2 3">DSM 14349</strain>
    </source>
</reference>
<dbReference type="SMART" id="SM00871">
    <property type="entry name" value="AraC_E_bind"/>
    <property type="match status" value="1"/>
</dbReference>
<dbReference type="SUPFAM" id="SSF55136">
    <property type="entry name" value="Probable bacterial effector-binding domain"/>
    <property type="match status" value="1"/>
</dbReference>
<dbReference type="Gene3D" id="3.20.80.10">
    <property type="entry name" value="Regulatory factor, effector binding domain"/>
    <property type="match status" value="1"/>
</dbReference>
<keyword evidence="3" id="KW-1185">Reference proteome</keyword>
<dbReference type="InterPro" id="IPR010499">
    <property type="entry name" value="AraC_E-bd"/>
</dbReference>
<name>A0ABS4FTH3_9BACL</name>
<dbReference type="InterPro" id="IPR053182">
    <property type="entry name" value="YobU-like_regulator"/>
</dbReference>
<dbReference type="EMBL" id="JAGGKG010000011">
    <property type="protein sequence ID" value="MBP1905876.1"/>
    <property type="molecule type" value="Genomic_DNA"/>
</dbReference>
<dbReference type="Pfam" id="PF14526">
    <property type="entry name" value="Cass2"/>
    <property type="match status" value="1"/>
</dbReference>
<proteinExistence type="predicted"/>
<dbReference type="PANTHER" id="PTHR36444">
    <property type="entry name" value="TRANSCRIPTIONAL REGULATOR PROTEIN YOBU-RELATED"/>
    <property type="match status" value="1"/>
</dbReference>
<evidence type="ECO:0000259" key="1">
    <source>
        <dbReference type="SMART" id="SM00871"/>
    </source>
</evidence>
<dbReference type="Proteomes" id="UP001519272">
    <property type="component" value="Unassembled WGS sequence"/>
</dbReference>
<dbReference type="InterPro" id="IPR011256">
    <property type="entry name" value="Reg_factor_effector_dom_sf"/>
</dbReference>
<protein>
    <submittedName>
        <fullName evidence="2">Transcriptional regulator YdeE</fullName>
    </submittedName>
</protein>
<evidence type="ECO:0000313" key="2">
    <source>
        <dbReference type="EMBL" id="MBP1905876.1"/>
    </source>
</evidence>
<evidence type="ECO:0000313" key="3">
    <source>
        <dbReference type="Proteomes" id="UP001519272"/>
    </source>
</evidence>
<dbReference type="Pfam" id="PF12674">
    <property type="entry name" value="Zn_ribbon_2"/>
    <property type="match status" value="1"/>
</dbReference>
<gene>
    <name evidence="2" type="ORF">J2Z32_002524</name>
</gene>
<dbReference type="RefSeq" id="WP_210089492.1">
    <property type="nucleotide sequence ID" value="NZ_JAGGKG010000011.1"/>
</dbReference>
<dbReference type="InterPro" id="IPR029441">
    <property type="entry name" value="Cass2"/>
</dbReference>
<feature type="domain" description="AraC effector-binding" evidence="1">
    <location>
        <begin position="92"/>
        <end position="247"/>
    </location>
</feature>
<organism evidence="2 3">
    <name type="scientific">Paenibacillus turicensis</name>
    <dbReference type="NCBI Taxonomy" id="160487"/>
    <lineage>
        <taxon>Bacteria</taxon>
        <taxon>Bacillati</taxon>
        <taxon>Bacillota</taxon>
        <taxon>Bacilli</taxon>
        <taxon>Bacillales</taxon>
        <taxon>Paenibacillaceae</taxon>
        <taxon>Paenibacillus</taxon>
    </lineage>
</organism>
<dbReference type="InterPro" id="IPR025868">
    <property type="entry name" value="Zn_ribbon_dom_put"/>
</dbReference>
<dbReference type="PANTHER" id="PTHR36444:SF2">
    <property type="entry name" value="TRANSCRIPTIONAL REGULATOR PROTEIN YOBU-RELATED"/>
    <property type="match status" value="1"/>
</dbReference>
<accession>A0ABS4FTH3</accession>
<comment type="caution">
    <text evidence="2">The sequence shown here is derived from an EMBL/GenBank/DDBJ whole genome shotgun (WGS) entry which is preliminary data.</text>
</comment>
<sequence>MEQFCQSCGMPLQDEHILGTEANGTKSEEYCSYCYQDGKFTAPNMTMEEMIQIGVSALQRDGMKEQQARGMLSGFLPNLKRWRSESEALSPLPFKQCEQPSLRLVGISARTTNEKEMKGEGCIAKLWEQFWGEGIPHRIPSYESHHPVYGCYMDYEQGAAGEYTIFIGVKVDPAVELLAGSDLKEAVIPAATYAVFQAGEEHGSVAYAWQLIWKWAELGQGQGKRTYTGDFEVYEQGKPTLIYIAVQQ</sequence>